<gene>
    <name evidence="6" type="ORF">MOP44_06395</name>
</gene>
<protein>
    <submittedName>
        <fullName evidence="6">Helix-turn-helix domain-containing protein</fullName>
    </submittedName>
</protein>
<dbReference type="SMART" id="SM00346">
    <property type="entry name" value="HTH_ICLR"/>
    <property type="match status" value="1"/>
</dbReference>
<evidence type="ECO:0000259" key="5">
    <source>
        <dbReference type="PROSITE" id="PS51078"/>
    </source>
</evidence>
<dbReference type="SUPFAM" id="SSF55781">
    <property type="entry name" value="GAF domain-like"/>
    <property type="match status" value="1"/>
</dbReference>
<dbReference type="InterPro" id="IPR050707">
    <property type="entry name" value="HTH_MetabolicPath_Reg"/>
</dbReference>
<dbReference type="PANTHER" id="PTHR30136">
    <property type="entry name" value="HELIX-TURN-HELIX TRANSCRIPTIONAL REGULATOR, ICLR FAMILY"/>
    <property type="match status" value="1"/>
</dbReference>
<dbReference type="Gene3D" id="3.30.450.40">
    <property type="match status" value="1"/>
</dbReference>
<dbReference type="RefSeq" id="WP_260795131.1">
    <property type="nucleotide sequence ID" value="NZ_CP093313.1"/>
</dbReference>
<dbReference type="NCBIfam" id="TIGR02431">
    <property type="entry name" value="pcaR_pcaU"/>
    <property type="match status" value="1"/>
</dbReference>
<dbReference type="InterPro" id="IPR005471">
    <property type="entry name" value="Tscrpt_reg_IclR_N"/>
</dbReference>
<dbReference type="EMBL" id="CP093313">
    <property type="protein sequence ID" value="UWZ85567.1"/>
    <property type="molecule type" value="Genomic_DNA"/>
</dbReference>
<dbReference type="Pfam" id="PF09339">
    <property type="entry name" value="HTH_IclR"/>
    <property type="match status" value="1"/>
</dbReference>
<keyword evidence="2" id="KW-0238">DNA-binding</keyword>
<dbReference type="InterPro" id="IPR012794">
    <property type="entry name" value="PcaR_PcaU"/>
</dbReference>
<feature type="domain" description="IclR-ED" evidence="5">
    <location>
        <begin position="95"/>
        <end position="278"/>
    </location>
</feature>
<evidence type="ECO:0000259" key="4">
    <source>
        <dbReference type="PROSITE" id="PS51077"/>
    </source>
</evidence>
<dbReference type="Proteomes" id="UP001059380">
    <property type="component" value="Chromosome"/>
</dbReference>
<evidence type="ECO:0000313" key="6">
    <source>
        <dbReference type="EMBL" id="UWZ85567.1"/>
    </source>
</evidence>
<reference evidence="6" key="1">
    <citation type="submission" date="2021-04" db="EMBL/GenBank/DDBJ databases">
        <title>Phylogenetic analysis of Acidobacteriaceae.</title>
        <authorList>
            <person name="Qiu L."/>
            <person name="Zhang Q."/>
        </authorList>
    </citation>
    <scope>NUCLEOTIDE SEQUENCE</scope>
    <source>
        <strain evidence="6">DSM 25168</strain>
    </source>
</reference>
<evidence type="ECO:0000256" key="2">
    <source>
        <dbReference type="ARBA" id="ARBA00023125"/>
    </source>
</evidence>
<dbReference type="KEGG" id="orp:MOP44_06395"/>
<dbReference type="SUPFAM" id="SSF46785">
    <property type="entry name" value="Winged helix' DNA-binding domain"/>
    <property type="match status" value="1"/>
</dbReference>
<evidence type="ECO:0000256" key="1">
    <source>
        <dbReference type="ARBA" id="ARBA00023015"/>
    </source>
</evidence>
<dbReference type="InterPro" id="IPR036390">
    <property type="entry name" value="WH_DNA-bd_sf"/>
</dbReference>
<dbReference type="Gene3D" id="1.10.10.10">
    <property type="entry name" value="Winged helix-like DNA-binding domain superfamily/Winged helix DNA-binding domain"/>
    <property type="match status" value="1"/>
</dbReference>
<dbReference type="GO" id="GO:0045892">
    <property type="term" value="P:negative regulation of DNA-templated transcription"/>
    <property type="evidence" value="ECO:0007669"/>
    <property type="project" value="TreeGrafter"/>
</dbReference>
<dbReference type="GO" id="GO:0003677">
    <property type="term" value="F:DNA binding"/>
    <property type="evidence" value="ECO:0007669"/>
    <property type="project" value="UniProtKB-KW"/>
</dbReference>
<dbReference type="InterPro" id="IPR036388">
    <property type="entry name" value="WH-like_DNA-bd_sf"/>
</dbReference>
<evidence type="ECO:0000313" key="7">
    <source>
        <dbReference type="Proteomes" id="UP001059380"/>
    </source>
</evidence>
<sequence>MPVLLKSRAVSKKGVPSADVPEDLSGQAGNPDFMLSLARGLRVIESFEAHPEGRSIVEIGHSAGLSRAAIRRILLTLELLGYVERSRQVYRLRTQILRLGFSFLSSSSAVEAARPVLEHITEQLHESSSMSMLEGDEIVYVARSAASRILAAGLSVGSRLPAYCTSMGRVLLAALPDDKLDGYLRRLDPRSYTPKTITRVPQIRKAILQVRNDGYAIVDEELEAGLRSIAVPVYTRTNQVVAAINVGTHVSRVDRTALIRRCLPALQAGARALRKVLI</sequence>
<dbReference type="GO" id="GO:0045893">
    <property type="term" value="P:positive regulation of DNA-templated transcription"/>
    <property type="evidence" value="ECO:0007669"/>
    <property type="project" value="InterPro"/>
</dbReference>
<keyword evidence="1" id="KW-0805">Transcription regulation</keyword>
<dbReference type="GO" id="GO:0046278">
    <property type="term" value="P:3,4-dihydroxybenzoate metabolic process"/>
    <property type="evidence" value="ECO:0007669"/>
    <property type="project" value="InterPro"/>
</dbReference>
<dbReference type="PANTHER" id="PTHR30136:SF34">
    <property type="entry name" value="TRANSCRIPTIONAL REGULATOR"/>
    <property type="match status" value="1"/>
</dbReference>
<feature type="domain" description="HTH iclR-type" evidence="4">
    <location>
        <begin position="34"/>
        <end position="94"/>
    </location>
</feature>
<keyword evidence="3" id="KW-0804">Transcription</keyword>
<organism evidence="6 7">
    <name type="scientific">Occallatibacter riparius</name>
    <dbReference type="NCBI Taxonomy" id="1002689"/>
    <lineage>
        <taxon>Bacteria</taxon>
        <taxon>Pseudomonadati</taxon>
        <taxon>Acidobacteriota</taxon>
        <taxon>Terriglobia</taxon>
        <taxon>Terriglobales</taxon>
        <taxon>Acidobacteriaceae</taxon>
        <taxon>Occallatibacter</taxon>
    </lineage>
</organism>
<dbReference type="PROSITE" id="PS51078">
    <property type="entry name" value="ICLR_ED"/>
    <property type="match status" value="1"/>
</dbReference>
<dbReference type="PROSITE" id="PS51077">
    <property type="entry name" value="HTH_ICLR"/>
    <property type="match status" value="1"/>
</dbReference>
<proteinExistence type="predicted"/>
<evidence type="ECO:0000256" key="3">
    <source>
        <dbReference type="ARBA" id="ARBA00023163"/>
    </source>
</evidence>
<dbReference type="GO" id="GO:0003700">
    <property type="term" value="F:DNA-binding transcription factor activity"/>
    <property type="evidence" value="ECO:0007669"/>
    <property type="project" value="TreeGrafter"/>
</dbReference>
<dbReference type="InterPro" id="IPR029016">
    <property type="entry name" value="GAF-like_dom_sf"/>
</dbReference>
<dbReference type="Pfam" id="PF01614">
    <property type="entry name" value="IclR_C"/>
    <property type="match status" value="1"/>
</dbReference>
<keyword evidence="7" id="KW-1185">Reference proteome</keyword>
<name>A0A9J7BSJ2_9BACT</name>
<dbReference type="AlphaFoldDB" id="A0A9J7BSJ2"/>
<dbReference type="InterPro" id="IPR014757">
    <property type="entry name" value="Tscrpt_reg_IclR_C"/>
</dbReference>
<accession>A0A9J7BSJ2</accession>